<proteinExistence type="predicted"/>
<dbReference type="GO" id="GO:0016020">
    <property type="term" value="C:membrane"/>
    <property type="evidence" value="ECO:0007669"/>
    <property type="project" value="UniProtKB-SubCell"/>
</dbReference>
<evidence type="ECO:0000256" key="2">
    <source>
        <dbReference type="ARBA" id="ARBA00022692"/>
    </source>
</evidence>
<feature type="non-terminal residue" evidence="7">
    <location>
        <position position="1"/>
    </location>
</feature>
<dbReference type="InterPro" id="IPR055072">
    <property type="entry name" value="Ferlin_DSRM"/>
</dbReference>
<gene>
    <name evidence="7" type="primary">FER1L6</name>
    <name evidence="7" type="ORF">TNCT_77392</name>
</gene>
<evidence type="ECO:0000256" key="1">
    <source>
        <dbReference type="ARBA" id="ARBA00004370"/>
    </source>
</evidence>
<evidence type="ECO:0000256" key="3">
    <source>
        <dbReference type="ARBA" id="ARBA00022737"/>
    </source>
</evidence>
<dbReference type="InterPro" id="IPR037721">
    <property type="entry name" value="Ferlin"/>
</dbReference>
<dbReference type="PANTHER" id="PTHR12546">
    <property type="entry name" value="FER-1-LIKE"/>
    <property type="match status" value="1"/>
</dbReference>
<comment type="subcellular location">
    <subcellularLocation>
        <location evidence="1">Membrane</location>
    </subcellularLocation>
</comment>
<dbReference type="EMBL" id="BMAO01011687">
    <property type="protein sequence ID" value="GFQ75570.1"/>
    <property type="molecule type" value="Genomic_DNA"/>
</dbReference>
<evidence type="ECO:0000313" key="7">
    <source>
        <dbReference type="EMBL" id="GFQ75570.1"/>
    </source>
</evidence>
<keyword evidence="3" id="KW-0677">Repeat</keyword>
<evidence type="ECO:0000256" key="5">
    <source>
        <dbReference type="ARBA" id="ARBA00023136"/>
    </source>
</evidence>
<evidence type="ECO:0000259" key="6">
    <source>
        <dbReference type="Pfam" id="PF22901"/>
    </source>
</evidence>
<evidence type="ECO:0000256" key="4">
    <source>
        <dbReference type="ARBA" id="ARBA00022989"/>
    </source>
</evidence>
<dbReference type="AlphaFoldDB" id="A0A8X6IE45"/>
<reference evidence="7" key="1">
    <citation type="submission" date="2020-07" db="EMBL/GenBank/DDBJ databases">
        <title>Multicomponent nature underlies the extraordinary mechanical properties of spider dragline silk.</title>
        <authorList>
            <person name="Kono N."/>
            <person name="Nakamura H."/>
            <person name="Mori M."/>
            <person name="Yoshida Y."/>
            <person name="Ohtoshi R."/>
            <person name="Malay A.D."/>
            <person name="Moran D.A.P."/>
            <person name="Tomita M."/>
            <person name="Numata K."/>
            <person name="Arakawa K."/>
        </authorList>
    </citation>
    <scope>NUCLEOTIDE SEQUENCE</scope>
</reference>
<sequence>ASSLSPTFHRTPSCTCNCSTGIWWARTLSSARLLSTWRIDSIASTGPRVDWQGYMRRPNAWRDALKPTEILKKLCQESRLDGPHFEKQKIRIGNIIYEFKDGFGYGRTRMENMALNLLHRWKEISPGKYSLVPEHLETRTLYHPRKPAEPQVKTFIFVEIHNYNKICFIINFDFVEVCLSCDILTHNTSVAEFRNLMKHSMSYK</sequence>
<dbReference type="PANTHER" id="PTHR12546:SF60">
    <property type="entry name" value="MISFIRE, ISOFORM F"/>
    <property type="match status" value="1"/>
</dbReference>
<dbReference type="GO" id="GO:0007009">
    <property type="term" value="P:plasma membrane organization"/>
    <property type="evidence" value="ECO:0007669"/>
    <property type="project" value="TreeGrafter"/>
</dbReference>
<keyword evidence="8" id="KW-1185">Reference proteome</keyword>
<keyword evidence="4" id="KW-1133">Transmembrane helix</keyword>
<evidence type="ECO:0000313" key="8">
    <source>
        <dbReference type="Proteomes" id="UP000887116"/>
    </source>
</evidence>
<keyword evidence="2" id="KW-0812">Transmembrane</keyword>
<comment type="caution">
    <text evidence="7">The sequence shown here is derived from an EMBL/GenBank/DDBJ whole genome shotgun (WGS) entry which is preliminary data.</text>
</comment>
<dbReference type="Pfam" id="PF22901">
    <property type="entry name" value="dsrm_Ferlin"/>
    <property type="match status" value="1"/>
</dbReference>
<dbReference type="OrthoDB" id="6429073at2759"/>
<accession>A0A8X6IE45</accession>
<organism evidence="7 8">
    <name type="scientific">Trichonephila clavata</name>
    <name type="common">Joro spider</name>
    <name type="synonym">Nephila clavata</name>
    <dbReference type="NCBI Taxonomy" id="2740835"/>
    <lineage>
        <taxon>Eukaryota</taxon>
        <taxon>Metazoa</taxon>
        <taxon>Ecdysozoa</taxon>
        <taxon>Arthropoda</taxon>
        <taxon>Chelicerata</taxon>
        <taxon>Arachnida</taxon>
        <taxon>Araneae</taxon>
        <taxon>Araneomorphae</taxon>
        <taxon>Entelegynae</taxon>
        <taxon>Araneoidea</taxon>
        <taxon>Nephilidae</taxon>
        <taxon>Trichonephila</taxon>
    </lineage>
</organism>
<name>A0A8X6IE45_TRICU</name>
<protein>
    <submittedName>
        <fullName evidence="7">Fer-1-like protein 6</fullName>
    </submittedName>
</protein>
<keyword evidence="5" id="KW-0472">Membrane</keyword>
<dbReference type="Proteomes" id="UP000887116">
    <property type="component" value="Unassembled WGS sequence"/>
</dbReference>
<feature type="domain" description="Ferlin dsRNA-binding" evidence="6">
    <location>
        <begin position="58"/>
        <end position="122"/>
    </location>
</feature>